<organism evidence="3 4">
    <name type="scientific">Dyadobacter chenhuakuii</name>
    <dbReference type="NCBI Taxonomy" id="2909339"/>
    <lineage>
        <taxon>Bacteria</taxon>
        <taxon>Pseudomonadati</taxon>
        <taxon>Bacteroidota</taxon>
        <taxon>Cytophagia</taxon>
        <taxon>Cytophagales</taxon>
        <taxon>Spirosomataceae</taxon>
        <taxon>Dyadobacter</taxon>
    </lineage>
</organism>
<evidence type="ECO:0000313" key="4">
    <source>
        <dbReference type="Proteomes" id="UP001055420"/>
    </source>
</evidence>
<feature type="coiled-coil region" evidence="1">
    <location>
        <begin position="175"/>
        <end position="209"/>
    </location>
</feature>
<evidence type="ECO:0000313" key="3">
    <source>
        <dbReference type="EMBL" id="USJ31483.1"/>
    </source>
</evidence>
<keyword evidence="1" id="KW-0175">Coiled coil</keyword>
<proteinExistence type="predicted"/>
<reference evidence="3" key="1">
    <citation type="submission" date="2022-06" db="EMBL/GenBank/DDBJ databases">
        <title>Novel species in genus Dyadobacter.</title>
        <authorList>
            <person name="Ma C."/>
        </authorList>
    </citation>
    <scope>NUCLEOTIDE SEQUENCE</scope>
    <source>
        <strain evidence="3">CY22</strain>
    </source>
</reference>
<sequence length="212" mass="24275">MARNYASVAFTPEVKALQERYGSRQAYAHMEQKATGTRLSDSESNFIQERDSFYIASIGENGFPYIQHRGGMKGFLHTIDPQTLAYADLRGNRQFITVGNAATNPKVSLILMDYARRARLKVYAEVEIVAINDRQDLADLVIPEGYENIAERIVLLHIVAFDWNCPKYITPRYAMEEINQMVAPMQERIKELESEVLRLKKQNELFTANSPH</sequence>
<dbReference type="SUPFAM" id="SSF50475">
    <property type="entry name" value="FMN-binding split barrel"/>
    <property type="match status" value="1"/>
</dbReference>
<protein>
    <submittedName>
        <fullName evidence="3">Pyridoxamine 5'-phosphate oxidase family protein</fullName>
    </submittedName>
</protein>
<accession>A0ABY4XM62</accession>
<keyword evidence="4" id="KW-1185">Reference proteome</keyword>
<dbReference type="PANTHER" id="PTHR42815:SF2">
    <property type="entry name" value="FAD-BINDING, PUTATIVE (AFU_ORTHOLOGUE AFUA_6G07600)-RELATED"/>
    <property type="match status" value="1"/>
</dbReference>
<evidence type="ECO:0000259" key="2">
    <source>
        <dbReference type="Pfam" id="PF01243"/>
    </source>
</evidence>
<dbReference type="Gene3D" id="2.30.110.10">
    <property type="entry name" value="Electron Transport, Fmn-binding Protein, Chain A"/>
    <property type="match status" value="1"/>
</dbReference>
<gene>
    <name evidence="3" type="ORF">NFI80_01830</name>
</gene>
<evidence type="ECO:0000256" key="1">
    <source>
        <dbReference type="SAM" id="Coils"/>
    </source>
</evidence>
<name>A0ABY4XM62_9BACT</name>
<dbReference type="PANTHER" id="PTHR42815">
    <property type="entry name" value="FAD-BINDING, PUTATIVE (AFU_ORTHOLOGUE AFUA_6G07600)-RELATED"/>
    <property type="match status" value="1"/>
</dbReference>
<dbReference type="Proteomes" id="UP001055420">
    <property type="component" value="Chromosome"/>
</dbReference>
<dbReference type="EMBL" id="CP098805">
    <property type="protein sequence ID" value="USJ31483.1"/>
    <property type="molecule type" value="Genomic_DNA"/>
</dbReference>
<dbReference type="InterPro" id="IPR011576">
    <property type="entry name" value="Pyridox_Oxase_N"/>
</dbReference>
<dbReference type="RefSeq" id="WP_235164515.1">
    <property type="nucleotide sequence ID" value="NZ_CP098805.1"/>
</dbReference>
<feature type="domain" description="Pyridoxamine 5'-phosphate oxidase N-terminal" evidence="2">
    <location>
        <begin position="45"/>
        <end position="140"/>
    </location>
</feature>
<dbReference type="Pfam" id="PF01243">
    <property type="entry name" value="PNPOx_N"/>
    <property type="match status" value="1"/>
</dbReference>
<dbReference type="InterPro" id="IPR012349">
    <property type="entry name" value="Split_barrel_FMN-bd"/>
</dbReference>